<dbReference type="AlphaFoldDB" id="A0A3B1DBS0"/>
<reference evidence="2" key="1">
    <citation type="submission" date="2018-06" db="EMBL/GenBank/DDBJ databases">
        <authorList>
            <person name="Zhirakovskaya E."/>
        </authorList>
    </citation>
    <scope>NUCLEOTIDE SEQUENCE</scope>
</reference>
<name>A0A3B1DBS0_9ZZZZ</name>
<evidence type="ECO:0000313" key="2">
    <source>
        <dbReference type="EMBL" id="VAX38212.1"/>
    </source>
</evidence>
<proteinExistence type="predicted"/>
<dbReference type="EMBL" id="UOGJ01000152">
    <property type="protein sequence ID" value="VAX38212.1"/>
    <property type="molecule type" value="Genomic_DNA"/>
</dbReference>
<feature type="region of interest" description="Disordered" evidence="1">
    <location>
        <begin position="1"/>
        <end position="25"/>
    </location>
</feature>
<accession>A0A3B1DBS0</accession>
<gene>
    <name evidence="2" type="ORF">MNBD_UNCLBAC01-1041</name>
</gene>
<sequence length="25" mass="2966">MNIQSIVKKIKKESQDEQKHIATRI</sequence>
<protein>
    <submittedName>
        <fullName evidence="2">Uncharacterized protein</fullName>
    </submittedName>
</protein>
<feature type="compositionally biased region" description="Basic and acidic residues" evidence="1">
    <location>
        <begin position="12"/>
        <end position="25"/>
    </location>
</feature>
<feature type="non-terminal residue" evidence="2">
    <location>
        <position position="25"/>
    </location>
</feature>
<evidence type="ECO:0000256" key="1">
    <source>
        <dbReference type="SAM" id="MobiDB-lite"/>
    </source>
</evidence>
<organism evidence="2">
    <name type="scientific">hydrothermal vent metagenome</name>
    <dbReference type="NCBI Taxonomy" id="652676"/>
    <lineage>
        <taxon>unclassified sequences</taxon>
        <taxon>metagenomes</taxon>
        <taxon>ecological metagenomes</taxon>
    </lineage>
</organism>